<dbReference type="EMBL" id="QYUJ01000014">
    <property type="protein sequence ID" value="RJF73841.1"/>
    <property type="molecule type" value="Genomic_DNA"/>
</dbReference>
<comment type="caution">
    <text evidence="1">The sequence shown here is derived from an EMBL/GenBank/DDBJ whole genome shotgun (WGS) entry which is preliminary data.</text>
</comment>
<dbReference type="Proteomes" id="UP000286287">
    <property type="component" value="Unassembled WGS sequence"/>
</dbReference>
<dbReference type="AlphaFoldDB" id="A0A418VCG0"/>
<protein>
    <submittedName>
        <fullName evidence="1">Uncharacterized protein</fullName>
    </submittedName>
</protein>
<evidence type="ECO:0000313" key="2">
    <source>
        <dbReference type="Proteomes" id="UP000286287"/>
    </source>
</evidence>
<dbReference type="OrthoDB" id="77194at2"/>
<proteinExistence type="predicted"/>
<name>A0A418VCG0_9DEIO</name>
<dbReference type="AntiFam" id="ANF00254">
    <property type="entry name" value="DNA repeat"/>
</dbReference>
<gene>
    <name evidence="1" type="ORF">D3875_17180</name>
</gene>
<accession>A0A418VCG0</accession>
<organism evidence="1 2">
    <name type="scientific">Deinococcus cavernae</name>
    <dbReference type="NCBI Taxonomy" id="2320857"/>
    <lineage>
        <taxon>Bacteria</taxon>
        <taxon>Thermotogati</taxon>
        <taxon>Deinococcota</taxon>
        <taxon>Deinococci</taxon>
        <taxon>Deinococcales</taxon>
        <taxon>Deinococcaceae</taxon>
        <taxon>Deinococcus</taxon>
    </lineage>
</organism>
<sequence length="53" mass="6047">MWNFTPERSILCFAALQVRPARLNSLAPLEQKALRSFAKCSTPACTRWFPYSA</sequence>
<evidence type="ECO:0000313" key="1">
    <source>
        <dbReference type="EMBL" id="RJF73841.1"/>
    </source>
</evidence>
<keyword evidence="2" id="KW-1185">Reference proteome</keyword>
<reference evidence="1 2" key="1">
    <citation type="submission" date="2018-09" db="EMBL/GenBank/DDBJ databases">
        <authorList>
            <person name="Zhu H."/>
        </authorList>
    </citation>
    <scope>NUCLEOTIDE SEQUENCE [LARGE SCALE GENOMIC DNA]</scope>
    <source>
        <strain evidence="1 2">K2S05-167</strain>
    </source>
</reference>